<dbReference type="InterPro" id="IPR036568">
    <property type="entry name" value="GGCT-like_sf"/>
</dbReference>
<name>A0A7T4QY81_9GAMM</name>
<dbReference type="InterPro" id="IPR009288">
    <property type="entry name" value="AIG2-like_dom"/>
</dbReference>
<dbReference type="Gene3D" id="3.10.490.10">
    <property type="entry name" value="Gamma-glutamyl cyclotransferase-like"/>
    <property type="match status" value="1"/>
</dbReference>
<protein>
    <recommendedName>
        <fullName evidence="2">Putative gamma-glutamylcyclotransferase</fullName>
    </recommendedName>
</protein>
<accession>A0A7T4QY81</accession>
<dbReference type="PANTHER" id="PTHR31544">
    <property type="entry name" value="AIG2-LIKE PROTEIN D"/>
    <property type="match status" value="1"/>
</dbReference>
<keyword evidence="1 5" id="KW-0808">Transferase</keyword>
<dbReference type="SUPFAM" id="SSF110857">
    <property type="entry name" value="Gamma-glutamyl cyclotransferase-like"/>
    <property type="match status" value="1"/>
</dbReference>
<dbReference type="CDD" id="cd06661">
    <property type="entry name" value="GGCT_like"/>
    <property type="match status" value="1"/>
</dbReference>
<keyword evidence="6" id="KW-1185">Reference proteome</keyword>
<dbReference type="Pfam" id="PF06094">
    <property type="entry name" value="GGACT"/>
    <property type="match status" value="1"/>
</dbReference>
<dbReference type="RefSeq" id="WP_198568433.1">
    <property type="nucleotide sequence ID" value="NZ_CP066167.1"/>
</dbReference>
<keyword evidence="3" id="KW-1133">Transmembrane helix</keyword>
<evidence type="ECO:0000313" key="5">
    <source>
        <dbReference type="EMBL" id="QQD16931.1"/>
    </source>
</evidence>
<dbReference type="AlphaFoldDB" id="A0A7T4QY81"/>
<keyword evidence="3" id="KW-0472">Membrane</keyword>
<organism evidence="5 6">
    <name type="scientific">Spongiibacter nanhainus</name>
    <dbReference type="NCBI Taxonomy" id="2794344"/>
    <lineage>
        <taxon>Bacteria</taxon>
        <taxon>Pseudomonadati</taxon>
        <taxon>Pseudomonadota</taxon>
        <taxon>Gammaproteobacteria</taxon>
        <taxon>Cellvibrionales</taxon>
        <taxon>Spongiibacteraceae</taxon>
        <taxon>Spongiibacter</taxon>
    </lineage>
</organism>
<dbReference type="EMBL" id="CP066167">
    <property type="protein sequence ID" value="QQD16931.1"/>
    <property type="molecule type" value="Genomic_DNA"/>
</dbReference>
<dbReference type="InterPro" id="IPR013024">
    <property type="entry name" value="GGCT-like"/>
</dbReference>
<keyword evidence="3" id="KW-0812">Transmembrane</keyword>
<evidence type="ECO:0000313" key="6">
    <source>
        <dbReference type="Proteomes" id="UP000596063"/>
    </source>
</evidence>
<feature type="domain" description="Gamma-glutamylcyclotransferase AIG2-like" evidence="4">
    <location>
        <begin position="5"/>
        <end position="105"/>
    </location>
</feature>
<gene>
    <name evidence="5" type="ORF">I6N98_11110</name>
</gene>
<evidence type="ECO:0000259" key="4">
    <source>
        <dbReference type="Pfam" id="PF06094"/>
    </source>
</evidence>
<feature type="transmembrane region" description="Helical" evidence="3">
    <location>
        <begin position="6"/>
        <end position="26"/>
    </location>
</feature>
<reference evidence="5 6" key="1">
    <citation type="submission" date="2020-12" db="EMBL/GenBank/DDBJ databases">
        <authorList>
            <person name="Shan Y."/>
        </authorList>
    </citation>
    <scope>NUCLEOTIDE SEQUENCE [LARGE SCALE GENOMIC DNA]</scope>
    <source>
        <strain evidence="6">csc3.9</strain>
    </source>
</reference>
<dbReference type="KEGG" id="snan:I6N98_11110"/>
<evidence type="ECO:0000256" key="3">
    <source>
        <dbReference type="SAM" id="Phobius"/>
    </source>
</evidence>
<dbReference type="Proteomes" id="UP000596063">
    <property type="component" value="Chromosome"/>
</dbReference>
<dbReference type="PANTHER" id="PTHR31544:SF2">
    <property type="entry name" value="AIG2-LIKE PROTEIN D"/>
    <property type="match status" value="1"/>
</dbReference>
<proteinExistence type="predicted"/>
<dbReference type="GO" id="GO:0016740">
    <property type="term" value="F:transferase activity"/>
    <property type="evidence" value="ECO:0007669"/>
    <property type="project" value="UniProtKB-KW"/>
</dbReference>
<evidence type="ECO:0000256" key="2">
    <source>
        <dbReference type="ARBA" id="ARBA00030602"/>
    </source>
</evidence>
<sequence>MSNTVFTYGSLMCAEIMSAVCGYPLVGEPSMVDGFRRLSVTGEVYPGMIPRPGSEVSGILYRGISGAALARLDAFEGVYYRRQGVSVFTPPEGTLQAYCYVFRPQFYHLLGDEPWDFETFMKTGKARFESLFGATYRATEG</sequence>
<evidence type="ECO:0000256" key="1">
    <source>
        <dbReference type="ARBA" id="ARBA00022679"/>
    </source>
</evidence>
<dbReference type="InterPro" id="IPR045038">
    <property type="entry name" value="AIG2-like"/>
</dbReference>